<dbReference type="OrthoDB" id="7584021at2"/>
<dbReference type="EMBL" id="NBBJ01000005">
    <property type="protein sequence ID" value="OWK28701.1"/>
    <property type="molecule type" value="Genomic_DNA"/>
</dbReference>
<accession>A0A245ZG22</accession>
<keyword evidence="1" id="KW-0472">Membrane</keyword>
<keyword evidence="1" id="KW-1133">Transmembrane helix</keyword>
<dbReference type="RefSeq" id="WP_088334680.1">
    <property type="nucleotide sequence ID" value="NZ_NBBJ01000005.1"/>
</dbReference>
<feature type="transmembrane region" description="Helical" evidence="1">
    <location>
        <begin position="35"/>
        <end position="57"/>
    </location>
</feature>
<gene>
    <name evidence="2" type="ORF">SPMU_29640</name>
</gene>
<evidence type="ECO:0000313" key="2">
    <source>
        <dbReference type="EMBL" id="OWK28701.1"/>
    </source>
</evidence>
<reference evidence="2 3" key="1">
    <citation type="submission" date="2017-03" db="EMBL/GenBank/DDBJ databases">
        <title>Genome sequence of Sphingomonas mucosissima DSM 17494.</title>
        <authorList>
            <person name="Poehlein A."/>
            <person name="Wuebbeler J.H."/>
            <person name="Steinbuechel A."/>
            <person name="Daniel R."/>
        </authorList>
    </citation>
    <scope>NUCLEOTIDE SEQUENCE [LARGE SCALE GENOMIC DNA]</scope>
    <source>
        <strain evidence="2 3">DSM 17494</strain>
    </source>
</reference>
<evidence type="ECO:0000256" key="1">
    <source>
        <dbReference type="SAM" id="Phobius"/>
    </source>
</evidence>
<name>A0A245ZG22_9SPHN</name>
<proteinExistence type="predicted"/>
<comment type="caution">
    <text evidence="2">The sequence shown here is derived from an EMBL/GenBank/DDBJ whole genome shotgun (WGS) entry which is preliminary data.</text>
</comment>
<keyword evidence="3" id="KW-1185">Reference proteome</keyword>
<dbReference type="Proteomes" id="UP000197783">
    <property type="component" value="Unassembled WGS sequence"/>
</dbReference>
<organism evidence="2 3">
    <name type="scientific">Sphingomonas mucosissima</name>
    <dbReference type="NCBI Taxonomy" id="370959"/>
    <lineage>
        <taxon>Bacteria</taxon>
        <taxon>Pseudomonadati</taxon>
        <taxon>Pseudomonadota</taxon>
        <taxon>Alphaproteobacteria</taxon>
        <taxon>Sphingomonadales</taxon>
        <taxon>Sphingomonadaceae</taxon>
        <taxon>Sphingomonas</taxon>
    </lineage>
</organism>
<sequence>MNRAVAAEVLHLAAGLLLTLAFFRAAIWSYPQGAGSLEPVCVLTMLALLAMSVPALVKAARQPRN</sequence>
<evidence type="ECO:0000313" key="3">
    <source>
        <dbReference type="Proteomes" id="UP000197783"/>
    </source>
</evidence>
<keyword evidence="1" id="KW-0812">Transmembrane</keyword>
<dbReference type="AlphaFoldDB" id="A0A245ZG22"/>
<protein>
    <submittedName>
        <fullName evidence="2">Uncharacterized protein</fullName>
    </submittedName>
</protein>